<feature type="non-terminal residue" evidence="2">
    <location>
        <position position="69"/>
    </location>
</feature>
<organism evidence="2 3">
    <name type="scientific">Batillaria attramentaria</name>
    <dbReference type="NCBI Taxonomy" id="370345"/>
    <lineage>
        <taxon>Eukaryota</taxon>
        <taxon>Metazoa</taxon>
        <taxon>Spiralia</taxon>
        <taxon>Lophotrochozoa</taxon>
        <taxon>Mollusca</taxon>
        <taxon>Gastropoda</taxon>
        <taxon>Caenogastropoda</taxon>
        <taxon>Sorbeoconcha</taxon>
        <taxon>Cerithioidea</taxon>
        <taxon>Batillariidae</taxon>
        <taxon>Batillaria</taxon>
    </lineage>
</organism>
<evidence type="ECO:0000313" key="2">
    <source>
        <dbReference type="EMBL" id="KAK7479606.1"/>
    </source>
</evidence>
<proteinExistence type="predicted"/>
<evidence type="ECO:0000256" key="1">
    <source>
        <dbReference type="SAM" id="SignalP"/>
    </source>
</evidence>
<sequence length="69" mass="7260">WAELMAGYVILGVLTLSTLQVALCAKATCTASEGTKGQQATITCHFKGNVSHENDSITVHKLGDGKVNK</sequence>
<feature type="chain" id="PRO_5044755517" evidence="1">
    <location>
        <begin position="25"/>
        <end position="69"/>
    </location>
</feature>
<dbReference type="Proteomes" id="UP001519460">
    <property type="component" value="Unassembled WGS sequence"/>
</dbReference>
<name>A0ABD0JXY4_9CAEN</name>
<accession>A0ABD0JXY4</accession>
<feature type="non-terminal residue" evidence="2">
    <location>
        <position position="1"/>
    </location>
</feature>
<keyword evidence="1" id="KW-0732">Signal</keyword>
<evidence type="ECO:0000313" key="3">
    <source>
        <dbReference type="Proteomes" id="UP001519460"/>
    </source>
</evidence>
<gene>
    <name evidence="2" type="ORF">BaRGS_00029155</name>
</gene>
<reference evidence="2 3" key="1">
    <citation type="journal article" date="2023" name="Sci. Data">
        <title>Genome assembly of the Korean intertidal mud-creeper Batillaria attramentaria.</title>
        <authorList>
            <person name="Patra A.K."/>
            <person name="Ho P.T."/>
            <person name="Jun S."/>
            <person name="Lee S.J."/>
            <person name="Kim Y."/>
            <person name="Won Y.J."/>
        </authorList>
    </citation>
    <scope>NUCLEOTIDE SEQUENCE [LARGE SCALE GENOMIC DNA]</scope>
    <source>
        <strain evidence="2">Wonlab-2016</strain>
    </source>
</reference>
<feature type="signal peptide" evidence="1">
    <location>
        <begin position="1"/>
        <end position="24"/>
    </location>
</feature>
<comment type="caution">
    <text evidence="2">The sequence shown here is derived from an EMBL/GenBank/DDBJ whole genome shotgun (WGS) entry which is preliminary data.</text>
</comment>
<keyword evidence="3" id="KW-1185">Reference proteome</keyword>
<protein>
    <submittedName>
        <fullName evidence="2">Uncharacterized protein</fullName>
    </submittedName>
</protein>
<dbReference type="EMBL" id="JACVVK020000299">
    <property type="protein sequence ID" value="KAK7479606.1"/>
    <property type="molecule type" value="Genomic_DNA"/>
</dbReference>
<dbReference type="AlphaFoldDB" id="A0ABD0JXY4"/>